<keyword evidence="1" id="KW-0812">Transmembrane</keyword>
<gene>
    <name evidence="2" type="ORF">ODALV1_LOCUS13894</name>
</gene>
<keyword evidence="3" id="KW-1185">Reference proteome</keyword>
<proteinExistence type="predicted"/>
<reference evidence="2 3" key="1">
    <citation type="submission" date="2024-08" db="EMBL/GenBank/DDBJ databases">
        <authorList>
            <person name="Cucini C."/>
            <person name="Frati F."/>
        </authorList>
    </citation>
    <scope>NUCLEOTIDE SEQUENCE [LARGE SCALE GENOMIC DNA]</scope>
</reference>
<accession>A0ABP1QQA9</accession>
<name>A0ABP1QQA9_9HEXA</name>
<feature type="transmembrane region" description="Helical" evidence="1">
    <location>
        <begin position="41"/>
        <end position="65"/>
    </location>
</feature>
<dbReference type="Proteomes" id="UP001642540">
    <property type="component" value="Unassembled WGS sequence"/>
</dbReference>
<sequence length="159" mass="18799">MLSKRLLRMTEWRLYLIELTCFTPIAWDWKTHSMKPSINFAYWNWMLQLFYLFNYMVILIVKLFIKFRGDPERDIPDEVVQKKDDAFDALLTAVDVGYVFTCAIILGISINLIRARQDSIALFNKIIEVDTTFTGTLVHHLYQFTPKRTNKQITLCFCS</sequence>
<protein>
    <submittedName>
        <fullName evidence="2">Uncharacterized protein</fullName>
    </submittedName>
</protein>
<feature type="transmembrane region" description="Helical" evidence="1">
    <location>
        <begin position="86"/>
        <end position="110"/>
    </location>
</feature>
<organism evidence="2 3">
    <name type="scientific">Orchesella dallaii</name>
    <dbReference type="NCBI Taxonomy" id="48710"/>
    <lineage>
        <taxon>Eukaryota</taxon>
        <taxon>Metazoa</taxon>
        <taxon>Ecdysozoa</taxon>
        <taxon>Arthropoda</taxon>
        <taxon>Hexapoda</taxon>
        <taxon>Collembola</taxon>
        <taxon>Entomobryomorpha</taxon>
        <taxon>Entomobryoidea</taxon>
        <taxon>Orchesellidae</taxon>
        <taxon>Orchesellinae</taxon>
        <taxon>Orchesella</taxon>
    </lineage>
</organism>
<evidence type="ECO:0000313" key="3">
    <source>
        <dbReference type="Proteomes" id="UP001642540"/>
    </source>
</evidence>
<evidence type="ECO:0000256" key="1">
    <source>
        <dbReference type="SAM" id="Phobius"/>
    </source>
</evidence>
<comment type="caution">
    <text evidence="2">The sequence shown here is derived from an EMBL/GenBank/DDBJ whole genome shotgun (WGS) entry which is preliminary data.</text>
</comment>
<keyword evidence="1" id="KW-0472">Membrane</keyword>
<evidence type="ECO:0000313" key="2">
    <source>
        <dbReference type="EMBL" id="CAL8110007.1"/>
    </source>
</evidence>
<dbReference type="EMBL" id="CAXLJM020000043">
    <property type="protein sequence ID" value="CAL8110007.1"/>
    <property type="molecule type" value="Genomic_DNA"/>
</dbReference>
<keyword evidence="1" id="KW-1133">Transmembrane helix</keyword>